<dbReference type="AlphaFoldDB" id="A0A420BFL0"/>
<keyword evidence="3 7" id="KW-1134">Transmembrane beta strand</keyword>
<dbReference type="SMART" id="SM00965">
    <property type="entry name" value="STN"/>
    <property type="match status" value="1"/>
</dbReference>
<evidence type="ECO:0000313" key="10">
    <source>
        <dbReference type="EMBL" id="RKE55504.1"/>
    </source>
</evidence>
<keyword evidence="6 7" id="KW-0998">Cell outer membrane</keyword>
<dbReference type="NCBIfam" id="TIGR04056">
    <property type="entry name" value="OMP_RagA_SusC"/>
    <property type="match status" value="1"/>
</dbReference>
<dbReference type="InterPro" id="IPR023997">
    <property type="entry name" value="TonB-dep_OMP_SusC/RagA_CS"/>
</dbReference>
<dbReference type="Gene3D" id="3.55.50.30">
    <property type="match status" value="1"/>
</dbReference>
<evidence type="ECO:0000259" key="9">
    <source>
        <dbReference type="SMART" id="SM00965"/>
    </source>
</evidence>
<dbReference type="InterPro" id="IPR023996">
    <property type="entry name" value="TonB-dep_OMP_SusC/RagA"/>
</dbReference>
<dbReference type="RefSeq" id="WP_120257284.1">
    <property type="nucleotide sequence ID" value="NZ_RAPY01000001.1"/>
</dbReference>
<dbReference type="InterPro" id="IPR008969">
    <property type="entry name" value="CarboxyPept-like_regulatory"/>
</dbReference>
<evidence type="ECO:0000313" key="11">
    <source>
        <dbReference type="Proteomes" id="UP000286246"/>
    </source>
</evidence>
<keyword evidence="5 7" id="KW-0472">Membrane</keyword>
<evidence type="ECO:0000256" key="1">
    <source>
        <dbReference type="ARBA" id="ARBA00004571"/>
    </source>
</evidence>
<dbReference type="Gene3D" id="2.40.170.20">
    <property type="entry name" value="TonB-dependent receptor, beta-barrel domain"/>
    <property type="match status" value="1"/>
</dbReference>
<dbReference type="PROSITE" id="PS52016">
    <property type="entry name" value="TONB_DEPENDENT_REC_3"/>
    <property type="match status" value="1"/>
</dbReference>
<dbReference type="Pfam" id="PF07660">
    <property type="entry name" value="STN"/>
    <property type="match status" value="1"/>
</dbReference>
<dbReference type="SUPFAM" id="SSF56935">
    <property type="entry name" value="Porins"/>
    <property type="match status" value="1"/>
</dbReference>
<protein>
    <submittedName>
        <fullName evidence="10">TonB-linked SusC/RagA family outer membrane protein</fullName>
    </submittedName>
</protein>
<dbReference type="GO" id="GO:0009279">
    <property type="term" value="C:cell outer membrane"/>
    <property type="evidence" value="ECO:0007669"/>
    <property type="project" value="UniProtKB-SubCell"/>
</dbReference>
<dbReference type="InterPro" id="IPR036942">
    <property type="entry name" value="Beta-barrel_TonB_sf"/>
</dbReference>
<evidence type="ECO:0000256" key="2">
    <source>
        <dbReference type="ARBA" id="ARBA00022448"/>
    </source>
</evidence>
<dbReference type="InterPro" id="IPR037066">
    <property type="entry name" value="Plug_dom_sf"/>
</dbReference>
<keyword evidence="11" id="KW-1185">Reference proteome</keyword>
<dbReference type="Proteomes" id="UP000286246">
    <property type="component" value="Unassembled WGS sequence"/>
</dbReference>
<keyword evidence="2 7" id="KW-0813">Transport</keyword>
<accession>A0A420BFL0</accession>
<feature type="domain" description="Secretin/TonB short N-terminal" evidence="9">
    <location>
        <begin position="50"/>
        <end position="101"/>
    </location>
</feature>
<dbReference type="SUPFAM" id="SSF49464">
    <property type="entry name" value="Carboxypeptidase regulatory domain-like"/>
    <property type="match status" value="1"/>
</dbReference>
<proteinExistence type="inferred from homology"/>
<evidence type="ECO:0000256" key="7">
    <source>
        <dbReference type="PROSITE-ProRule" id="PRU01360"/>
    </source>
</evidence>
<name>A0A420BFL0_SPHD1</name>
<dbReference type="InterPro" id="IPR012910">
    <property type="entry name" value="Plug_dom"/>
</dbReference>
<keyword evidence="4 7" id="KW-0812">Transmembrane</keyword>
<dbReference type="Pfam" id="PF07715">
    <property type="entry name" value="Plug"/>
    <property type="match status" value="1"/>
</dbReference>
<sequence length="1100" mass="122890">MNKLRLKLILLGFGISAFQFVQAQQKSLTLSVSNKSMQTILDEIEKKSGFRFFYNNNQIDTKRSFSVNAKGEDINAVLERLFKGTEISYRIMEGNIILSVKEKSSVTKSEGQQQLITVSGIVLDESQKPFSGATVSQGERKTSTDQLGKFTIRVQADQNLFVNALGFESVELSPSSSHELRVQLNTGNRALDEVVVTALGVKREQKALGYAVQKVGGAALSSAKGVDVATSLTGRVAGLNIKNSTEFNTTPTIELRGRTPLIVIDGVASQFVSLRDVPADDIEDISVLKGATAAALYGSRGGAGAIMITTKKSKGKGLDVQLNSSTMFNAGYLRRPEVQTSYSTGQGGKYKPGSYVWGDKLDIGRTAKIYNPYTFQEEDTELRSVGKDNLKNFQQQSFITNNNISIAQRGENGGVRASFTHVYNKGQYENNKLNKMTYAVSGDMTAGKFKFEGGLNYNKRYYPNMGATGYGGGGILYNLTVWSGTEYDIRDYKNYWVTPNEKQNWMDASWYDNPYFIANEIVHSGDYNILNGYLNTEFKSNDWLTITARLGSDVYSQLDQYQNPIGAVGGWHRLGYFSTSREGGYSVNGDLMATAKKQFGQFNVEGFVGTGINYRNKDNQNGSTSGGLTIPGFYSLKASVNPATTTSQLERRQENAIYGRFTASWKNAVFLEVTGRNDWSSTLDKNNRSFFYPSVLSSVVLSDLLNLPSAISFWKVRGSWTRTKTAPDIYAINQQYTINSDVWQGLGTASYPSTLRNASIKPVTMDSWELGTGINLLKNRIQFDLTYYDALTFNQQRDAAISSASGFSRTQINIKEDLRRRGVEIMLGADVIKSADFNWNSKINWSRERYTYDRVDPDYSTDRPWVKDGARWNWVAINDWERDPSGNIIHYGGLPRASAYQTVAGFNEADFIWGWSNTFSYKQFTLNLSFDGRVGGIAQSVTDQAMWNSGSHPDSDNEYRYDMVVNGKNNYVGQGVKVLSGSVDYDSYGNITRDDRVFTANDVPVSYENYQIRMAPYIGSPRSQFMFSQTFVKLRDLSLEYRLPVAWSQKIKAKNTSVGLIGQNLWMWAKDFKYSDPDIGKENLNSASIRYIGMNVKLQF</sequence>
<dbReference type="Pfam" id="PF13715">
    <property type="entry name" value="CarbopepD_reg_2"/>
    <property type="match status" value="1"/>
</dbReference>
<reference evidence="10 11" key="1">
    <citation type="submission" date="2018-09" db="EMBL/GenBank/DDBJ databases">
        <title>Genomic Encyclopedia of Type Strains, Phase III (KMG-III): the genomes of soil and plant-associated and newly described type strains.</title>
        <authorList>
            <person name="Whitman W."/>
        </authorList>
    </citation>
    <scope>NUCLEOTIDE SEQUENCE [LARGE SCALE GENOMIC DNA]</scope>
    <source>
        <strain evidence="10 11">CECT 7938</strain>
    </source>
</reference>
<evidence type="ECO:0000256" key="4">
    <source>
        <dbReference type="ARBA" id="ARBA00022692"/>
    </source>
</evidence>
<evidence type="ECO:0000256" key="3">
    <source>
        <dbReference type="ARBA" id="ARBA00022452"/>
    </source>
</evidence>
<dbReference type="NCBIfam" id="TIGR04057">
    <property type="entry name" value="SusC_RagA_signa"/>
    <property type="match status" value="1"/>
</dbReference>
<feature type="signal peptide" evidence="8">
    <location>
        <begin position="1"/>
        <end position="23"/>
    </location>
</feature>
<comment type="similarity">
    <text evidence="7">Belongs to the TonB-dependent receptor family.</text>
</comment>
<feature type="chain" id="PRO_5019297655" evidence="8">
    <location>
        <begin position="24"/>
        <end position="1100"/>
    </location>
</feature>
<dbReference type="InterPro" id="IPR011662">
    <property type="entry name" value="Secretin/TonB_short_N"/>
</dbReference>
<evidence type="ECO:0000256" key="5">
    <source>
        <dbReference type="ARBA" id="ARBA00023136"/>
    </source>
</evidence>
<dbReference type="EMBL" id="RAPY01000001">
    <property type="protein sequence ID" value="RKE55504.1"/>
    <property type="molecule type" value="Genomic_DNA"/>
</dbReference>
<evidence type="ECO:0000256" key="8">
    <source>
        <dbReference type="SAM" id="SignalP"/>
    </source>
</evidence>
<keyword evidence="8" id="KW-0732">Signal</keyword>
<evidence type="ECO:0000256" key="6">
    <source>
        <dbReference type="ARBA" id="ARBA00023237"/>
    </source>
</evidence>
<comment type="subcellular location">
    <subcellularLocation>
        <location evidence="1 7">Cell outer membrane</location>
        <topology evidence="1 7">Multi-pass membrane protein</topology>
    </subcellularLocation>
</comment>
<gene>
    <name evidence="10" type="ORF">DFQ12_0336</name>
</gene>
<dbReference type="OrthoDB" id="9768177at2"/>
<comment type="caution">
    <text evidence="10">The sequence shown here is derived from an EMBL/GenBank/DDBJ whole genome shotgun (WGS) entry which is preliminary data.</text>
</comment>
<dbReference type="InterPro" id="IPR039426">
    <property type="entry name" value="TonB-dep_rcpt-like"/>
</dbReference>
<organism evidence="10 11">
    <name type="scientific">Sphingobacterium detergens</name>
    <dbReference type="NCBI Taxonomy" id="1145106"/>
    <lineage>
        <taxon>Bacteria</taxon>
        <taxon>Pseudomonadati</taxon>
        <taxon>Bacteroidota</taxon>
        <taxon>Sphingobacteriia</taxon>
        <taxon>Sphingobacteriales</taxon>
        <taxon>Sphingobacteriaceae</taxon>
        <taxon>Sphingobacterium</taxon>
    </lineage>
</organism>
<dbReference type="Gene3D" id="2.170.130.10">
    <property type="entry name" value="TonB-dependent receptor, plug domain"/>
    <property type="match status" value="1"/>
</dbReference>